<dbReference type="AlphaFoldDB" id="A0AAE6IJU4"/>
<dbReference type="GO" id="GO:0046872">
    <property type="term" value="F:metal ion binding"/>
    <property type="evidence" value="ECO:0007669"/>
    <property type="project" value="UniProtKB-KW"/>
</dbReference>
<dbReference type="InterPro" id="IPR018497">
    <property type="entry name" value="Peptidase_M13_C"/>
</dbReference>
<comment type="similarity">
    <text evidence="2">Belongs to the peptidase M13 family.</text>
</comment>
<evidence type="ECO:0000256" key="1">
    <source>
        <dbReference type="ARBA" id="ARBA00001947"/>
    </source>
</evidence>
<evidence type="ECO:0000259" key="8">
    <source>
        <dbReference type="Pfam" id="PF01431"/>
    </source>
</evidence>
<proteinExistence type="inferred from homology"/>
<evidence type="ECO:0000313" key="10">
    <source>
        <dbReference type="EMBL" id="QEA33427.1"/>
    </source>
</evidence>
<reference evidence="10 11" key="1">
    <citation type="submission" date="2019-06" db="EMBL/GenBank/DDBJ databases">
        <title>Genome analyses of bacteria isolated from kimchi.</title>
        <authorList>
            <person name="Lee S."/>
            <person name="Ahn S."/>
            <person name="Roh S."/>
        </authorList>
    </citation>
    <scope>NUCLEOTIDE SEQUENCE [LARGE SCALE GENOMIC DNA]</scope>
    <source>
        <strain evidence="10 11">CBA3620</strain>
    </source>
</reference>
<dbReference type="Pfam" id="PF01431">
    <property type="entry name" value="Peptidase_M13"/>
    <property type="match status" value="1"/>
</dbReference>
<sequence length="631" mass="71225">MTRLQDDFYESVNGEWQSTAVIPNDKTSTGGFNDLADDIEKWLLSTTSDWLQGKNLPKNNPILDNFIKYHQLASDIETRNKIGTQPVKELIKQYKQYTSLADFASHIVTLEKAGLPNALPFEIAPDFKDARRNVLWAGGLSLILPDTTYYASDNEQGPQLLAAFRAEQEALLPKFGFTADEVADLLDKYLELDARVSQVVLSNEESSKYADLYHPYQWDDFAQLTPELPLTEMLEVLVGEKPDFVIVPEERFWQASAQFYTEAAWPLLRARLLVNLVNQFTEYLSEEVRVLGGAYARVLTGLPEARSNRKAAFYLANGEFNQAVGLYYASQKFSSEAKADVETKVATMIDVYKSRLKAATWLAPETRDKAVVKLDTIVPHIGYPEKVPTRLAEKKVLSGETLFETATKFRKIEVAYQWSKWHQPVDRSEWHMGAHLVNAYYDPQQNQIVFPAAILQAPFYSLEQSSSANYGGIGSVIAHEISHAFDTNGASFDEFGSLKNWWTDADYAAFTERTQKVVDQFDGLDSYGAKVNGELTVSENVADLGGLAAALAAAKLEKDFSSESFFLSWATIWRMKARPEYMKLLASADVHGPAKLRVNVQVKNFDDFFETFKVTPKDGMWRDPENRVTIW</sequence>
<evidence type="ECO:0000256" key="6">
    <source>
        <dbReference type="ARBA" id="ARBA00022833"/>
    </source>
</evidence>
<name>A0AAE6IJU4_LEUCA</name>
<evidence type="ECO:0000259" key="9">
    <source>
        <dbReference type="Pfam" id="PF05649"/>
    </source>
</evidence>
<feature type="domain" description="Peptidase M13 C-terminal" evidence="8">
    <location>
        <begin position="438"/>
        <end position="628"/>
    </location>
</feature>
<dbReference type="PRINTS" id="PR00786">
    <property type="entry name" value="NEPRILYSIN"/>
</dbReference>
<dbReference type="EMBL" id="CP042374">
    <property type="protein sequence ID" value="QEA33427.1"/>
    <property type="molecule type" value="Genomic_DNA"/>
</dbReference>
<dbReference type="InterPro" id="IPR042089">
    <property type="entry name" value="Peptidase_M13_dom_2"/>
</dbReference>
<dbReference type="InterPro" id="IPR008753">
    <property type="entry name" value="Peptidase_M13_N"/>
</dbReference>
<dbReference type="OMA" id="FGWAQVW"/>
<dbReference type="CDD" id="cd08662">
    <property type="entry name" value="M13"/>
    <property type="match status" value="1"/>
</dbReference>
<dbReference type="Pfam" id="PF05649">
    <property type="entry name" value="Peptidase_M13_N"/>
    <property type="match status" value="1"/>
</dbReference>
<dbReference type="PROSITE" id="PS51885">
    <property type="entry name" value="NEPRILYSIN"/>
    <property type="match status" value="1"/>
</dbReference>
<evidence type="ECO:0000256" key="3">
    <source>
        <dbReference type="ARBA" id="ARBA00022670"/>
    </source>
</evidence>
<dbReference type="GO" id="GO:0016485">
    <property type="term" value="P:protein processing"/>
    <property type="evidence" value="ECO:0007669"/>
    <property type="project" value="TreeGrafter"/>
</dbReference>
<dbReference type="SUPFAM" id="SSF55486">
    <property type="entry name" value="Metalloproteases ('zincins'), catalytic domain"/>
    <property type="match status" value="1"/>
</dbReference>
<dbReference type="GO" id="GO:0004222">
    <property type="term" value="F:metalloendopeptidase activity"/>
    <property type="evidence" value="ECO:0007669"/>
    <property type="project" value="InterPro"/>
</dbReference>
<evidence type="ECO:0000256" key="4">
    <source>
        <dbReference type="ARBA" id="ARBA00022723"/>
    </source>
</evidence>
<feature type="domain" description="Peptidase M13 N-terminal" evidence="9">
    <location>
        <begin position="5"/>
        <end position="384"/>
    </location>
</feature>
<keyword evidence="5" id="KW-0378">Hydrolase</keyword>
<keyword evidence="6" id="KW-0862">Zinc</keyword>
<dbReference type="RefSeq" id="WP_014973630.1">
    <property type="nucleotide sequence ID" value="NZ_CP042374.1"/>
</dbReference>
<dbReference type="Gene3D" id="3.40.390.10">
    <property type="entry name" value="Collagenase (Catalytic Domain)"/>
    <property type="match status" value="1"/>
</dbReference>
<dbReference type="Gene3D" id="1.10.1380.10">
    <property type="entry name" value="Neutral endopeptidase , domain2"/>
    <property type="match status" value="1"/>
</dbReference>
<dbReference type="InterPro" id="IPR000718">
    <property type="entry name" value="Peptidase_M13"/>
</dbReference>
<comment type="cofactor">
    <cofactor evidence="1">
        <name>Zn(2+)</name>
        <dbReference type="ChEBI" id="CHEBI:29105"/>
    </cofactor>
</comment>
<organism evidence="10 11">
    <name type="scientific">Leuconostoc carnosum</name>
    <dbReference type="NCBI Taxonomy" id="1252"/>
    <lineage>
        <taxon>Bacteria</taxon>
        <taxon>Bacillati</taxon>
        <taxon>Bacillota</taxon>
        <taxon>Bacilli</taxon>
        <taxon>Lactobacillales</taxon>
        <taxon>Lactobacillaceae</taxon>
        <taxon>Leuconostoc</taxon>
    </lineage>
</organism>
<dbReference type="GO" id="GO:0005886">
    <property type="term" value="C:plasma membrane"/>
    <property type="evidence" value="ECO:0007669"/>
    <property type="project" value="TreeGrafter"/>
</dbReference>
<keyword evidence="7" id="KW-0482">Metalloprotease</keyword>
<protein>
    <submittedName>
        <fullName evidence="10">Endopeptidase</fullName>
    </submittedName>
</protein>
<evidence type="ECO:0000256" key="5">
    <source>
        <dbReference type="ARBA" id="ARBA00022801"/>
    </source>
</evidence>
<gene>
    <name evidence="10" type="ORF">FGL89_04405</name>
</gene>
<dbReference type="GeneID" id="61186977"/>
<evidence type="ECO:0000256" key="2">
    <source>
        <dbReference type="ARBA" id="ARBA00007357"/>
    </source>
</evidence>
<dbReference type="PANTHER" id="PTHR11733:SF167">
    <property type="entry name" value="FI17812P1-RELATED"/>
    <property type="match status" value="1"/>
</dbReference>
<dbReference type="InterPro" id="IPR024079">
    <property type="entry name" value="MetalloPept_cat_dom_sf"/>
</dbReference>
<accession>A0AAE6IJU4</accession>
<keyword evidence="3" id="KW-0645">Protease</keyword>
<dbReference type="Proteomes" id="UP000321332">
    <property type="component" value="Chromosome"/>
</dbReference>
<dbReference type="PANTHER" id="PTHR11733">
    <property type="entry name" value="ZINC METALLOPROTEASE FAMILY M13 NEPRILYSIN-RELATED"/>
    <property type="match status" value="1"/>
</dbReference>
<evidence type="ECO:0000256" key="7">
    <source>
        <dbReference type="ARBA" id="ARBA00023049"/>
    </source>
</evidence>
<keyword evidence="4" id="KW-0479">Metal-binding</keyword>
<evidence type="ECO:0000313" key="11">
    <source>
        <dbReference type="Proteomes" id="UP000321332"/>
    </source>
</evidence>